<evidence type="ECO:0000313" key="15">
    <source>
        <dbReference type="Proteomes" id="UP000501316"/>
    </source>
</evidence>
<evidence type="ECO:0000256" key="2">
    <source>
        <dbReference type="ARBA" id="ARBA00004496"/>
    </source>
</evidence>
<feature type="binding site" evidence="12">
    <location>
        <position position="99"/>
    </location>
    <ligand>
        <name>FMN</name>
        <dbReference type="ChEBI" id="CHEBI:58210"/>
    </ligand>
</feature>
<dbReference type="InterPro" id="IPR013785">
    <property type="entry name" value="Aldolase_TIM"/>
</dbReference>
<evidence type="ECO:0000256" key="12">
    <source>
        <dbReference type="HAMAP-Rule" id="MF_00224"/>
    </source>
</evidence>
<evidence type="ECO:0000256" key="10">
    <source>
        <dbReference type="ARBA" id="ARBA00023027"/>
    </source>
</evidence>
<feature type="binding site" evidence="12">
    <location>
        <position position="126"/>
    </location>
    <ligand>
        <name>FMN</name>
        <dbReference type="ChEBI" id="CHEBI:58210"/>
    </ligand>
</feature>
<dbReference type="PANTHER" id="PTHR48109">
    <property type="entry name" value="DIHYDROOROTATE DEHYDROGENASE (QUINONE), MITOCHONDRIAL-RELATED"/>
    <property type="match status" value="1"/>
</dbReference>
<feature type="binding site" evidence="12">
    <location>
        <position position="126"/>
    </location>
    <ligand>
        <name>substrate</name>
    </ligand>
</feature>
<dbReference type="SUPFAM" id="SSF51395">
    <property type="entry name" value="FMN-linked oxidoreductases"/>
    <property type="match status" value="1"/>
</dbReference>
<evidence type="ECO:0000256" key="1">
    <source>
        <dbReference type="ARBA" id="ARBA00003616"/>
    </source>
</evidence>
<dbReference type="InterPro" id="IPR050074">
    <property type="entry name" value="DHO_dehydrogenase"/>
</dbReference>
<dbReference type="RefSeq" id="WP_086035204.1">
    <property type="nucleotide sequence ID" value="NZ_CP046051.1"/>
</dbReference>
<evidence type="ECO:0000256" key="5">
    <source>
        <dbReference type="ARBA" id="ARBA00022490"/>
    </source>
</evidence>
<proteinExistence type="inferred from homology"/>
<dbReference type="InterPro" id="IPR033888">
    <property type="entry name" value="DHOD_1B"/>
</dbReference>
<dbReference type="PIRSF" id="PIRSF000164">
    <property type="entry name" value="DHO_oxidase"/>
    <property type="match status" value="1"/>
</dbReference>
<dbReference type="Gene3D" id="3.20.20.70">
    <property type="entry name" value="Aldolase class I"/>
    <property type="match status" value="1"/>
</dbReference>
<evidence type="ECO:0000256" key="4">
    <source>
        <dbReference type="ARBA" id="ARBA00008008"/>
    </source>
</evidence>
<comment type="pathway">
    <text evidence="3">Pyrimidine metabolism; UMP biosynthesis via de novo pathway; orotate from (S)-dihydroorotate (NAD(+) route): step 1/1.</text>
</comment>
<comment type="cofactor">
    <cofactor evidence="12">
        <name>FMN</name>
        <dbReference type="ChEBI" id="CHEBI:58210"/>
    </cofactor>
    <text evidence="12">Binds 1 FMN per subunit.</text>
</comment>
<feature type="binding site" evidence="12">
    <location>
        <position position="164"/>
    </location>
    <ligand>
        <name>FMN</name>
        <dbReference type="ChEBI" id="CHEBI:58210"/>
    </ligand>
</feature>
<dbReference type="InterPro" id="IPR001295">
    <property type="entry name" value="Dihydroorotate_DH_CS"/>
</dbReference>
<evidence type="ECO:0000256" key="8">
    <source>
        <dbReference type="ARBA" id="ARBA00022975"/>
    </source>
</evidence>
<comment type="function">
    <text evidence="1">Catalyzes the conversion of dihydroorotate to orotate with NAD(+) as electron acceptor.</text>
</comment>
<dbReference type="InterPro" id="IPR012135">
    <property type="entry name" value="Dihydroorotate_DH_1_2"/>
</dbReference>
<dbReference type="EC" id="1.3.-.-" evidence="12"/>
<dbReference type="Pfam" id="PF01180">
    <property type="entry name" value="DHO_dh"/>
    <property type="match status" value="1"/>
</dbReference>
<sequence length="303" mass="32290">MADMRVNIAGVPFANPLIGASGTVGFGREYAQFYPLSVLGGISCKGITLEERPGNPPPRIAETPSGILNSVGLQNPGVEHFLREDLPWLKQQGTVVIANIAGRTPEDYCDMAERLSDSIVDMIELNISCPNVKAGGVQFGVTCEGVENITAQVRKHCKKPLMVKLSPNVADISENAAAAEAAGADAVSLINTLTGMRIDIRTRRPVLHNNTGGLSGPAVFPVAVRMVWQTARRVKIPVVGLGGISCWQDAVEMMLAGASAFQVGTAFFTDPYAPVKILKGLEEYLNNHSIANVTELTGGVRPW</sequence>
<feature type="binding site" evidence="12">
    <location>
        <position position="45"/>
    </location>
    <ligand>
        <name>substrate</name>
    </ligand>
</feature>
<keyword evidence="5 12" id="KW-0963">Cytoplasm</keyword>
<evidence type="ECO:0000256" key="6">
    <source>
        <dbReference type="ARBA" id="ARBA00022630"/>
    </source>
</evidence>
<dbReference type="PANTHER" id="PTHR48109:SF1">
    <property type="entry name" value="DIHYDROOROTATE DEHYDROGENASE (FUMARATE)"/>
    <property type="match status" value="1"/>
</dbReference>
<dbReference type="UniPathway" id="UPA00070"/>
<gene>
    <name evidence="12" type="primary">pyrD</name>
    <name evidence="14" type="ORF">GJQ69_08240</name>
</gene>
<dbReference type="InterPro" id="IPR049622">
    <property type="entry name" value="Dihydroorotate_DH_I"/>
</dbReference>
<comment type="catalytic activity">
    <reaction evidence="12">
        <text>(S)-dihydroorotate + A = orotate + AH2</text>
        <dbReference type="Rhea" id="RHEA:18073"/>
        <dbReference type="ChEBI" id="CHEBI:13193"/>
        <dbReference type="ChEBI" id="CHEBI:17499"/>
        <dbReference type="ChEBI" id="CHEBI:30839"/>
        <dbReference type="ChEBI" id="CHEBI:30864"/>
    </reaction>
</comment>
<feature type="binding site" evidence="12">
    <location>
        <position position="190"/>
    </location>
    <ligand>
        <name>FMN</name>
        <dbReference type="ChEBI" id="CHEBI:58210"/>
    </ligand>
</feature>
<dbReference type="GO" id="GO:0005737">
    <property type="term" value="C:cytoplasm"/>
    <property type="evidence" value="ECO:0007669"/>
    <property type="project" value="UniProtKB-SubCell"/>
</dbReference>
<dbReference type="KEGG" id="clf:GJQ69_08240"/>
<keyword evidence="9 12" id="KW-0560">Oxidoreductase</keyword>
<keyword evidence="10" id="KW-0520">NAD</keyword>
<feature type="active site" description="Nucleophile" evidence="12">
    <location>
        <position position="129"/>
    </location>
</feature>
<keyword evidence="8 12" id="KW-0665">Pyrimidine biosynthesis</keyword>
<comment type="catalytic activity">
    <reaction evidence="11">
        <text>(S)-dihydroorotate + NAD(+) = orotate + NADH + H(+)</text>
        <dbReference type="Rhea" id="RHEA:13513"/>
        <dbReference type="ChEBI" id="CHEBI:15378"/>
        <dbReference type="ChEBI" id="CHEBI:30839"/>
        <dbReference type="ChEBI" id="CHEBI:30864"/>
        <dbReference type="ChEBI" id="CHEBI:57540"/>
        <dbReference type="ChEBI" id="CHEBI:57945"/>
        <dbReference type="EC" id="1.3.1.14"/>
    </reaction>
</comment>
<feature type="binding site" evidence="12">
    <location>
        <position position="216"/>
    </location>
    <ligand>
        <name>FMN</name>
        <dbReference type="ChEBI" id="CHEBI:58210"/>
    </ligand>
</feature>
<evidence type="ECO:0000256" key="11">
    <source>
        <dbReference type="ARBA" id="ARBA00048996"/>
    </source>
</evidence>
<dbReference type="GO" id="GO:0044205">
    <property type="term" value="P:'de novo' UMP biosynthetic process"/>
    <property type="evidence" value="ECO:0007669"/>
    <property type="project" value="UniProtKB-UniRule"/>
</dbReference>
<dbReference type="GO" id="GO:0006207">
    <property type="term" value="P:'de novo' pyrimidine nucleobase biosynthetic process"/>
    <property type="evidence" value="ECO:0007669"/>
    <property type="project" value="InterPro"/>
</dbReference>
<dbReference type="CDD" id="cd04740">
    <property type="entry name" value="DHOD_1B_like"/>
    <property type="match status" value="1"/>
</dbReference>
<comment type="subcellular location">
    <subcellularLocation>
        <location evidence="2 12">Cytoplasm</location>
    </subcellularLocation>
</comment>
<feature type="binding site" evidence="12">
    <location>
        <begin position="45"/>
        <end position="46"/>
    </location>
    <ligand>
        <name>FMN</name>
        <dbReference type="ChEBI" id="CHEBI:58210"/>
    </ligand>
</feature>
<organism evidence="14 15">
    <name type="scientific">Caproicibacterium lactatifermentans</name>
    <dbReference type="NCBI Taxonomy" id="2666138"/>
    <lineage>
        <taxon>Bacteria</taxon>
        <taxon>Bacillati</taxon>
        <taxon>Bacillota</taxon>
        <taxon>Clostridia</taxon>
        <taxon>Eubacteriales</taxon>
        <taxon>Oscillospiraceae</taxon>
        <taxon>Caproicibacterium</taxon>
    </lineage>
</organism>
<keyword evidence="6 12" id="KW-0285">Flavoprotein</keyword>
<feature type="binding site" evidence="12">
    <location>
        <begin position="69"/>
        <end position="73"/>
    </location>
    <ligand>
        <name>substrate</name>
    </ligand>
</feature>
<dbReference type="FunFam" id="3.20.20.70:FF:000027">
    <property type="entry name" value="Dihydropyrimidine dehydrogenase [NADP(+)]"/>
    <property type="match status" value="1"/>
</dbReference>
<dbReference type="HAMAP" id="MF_00224">
    <property type="entry name" value="DHO_dh_type1"/>
    <property type="match status" value="1"/>
</dbReference>
<dbReference type="PROSITE" id="PS00911">
    <property type="entry name" value="DHODEHASE_1"/>
    <property type="match status" value="1"/>
</dbReference>
<feature type="binding site" evidence="12">
    <location>
        <begin position="264"/>
        <end position="265"/>
    </location>
    <ligand>
        <name>FMN</name>
        <dbReference type="ChEBI" id="CHEBI:58210"/>
    </ligand>
</feature>
<feature type="binding site" evidence="12">
    <location>
        <begin position="191"/>
        <end position="192"/>
    </location>
    <ligand>
        <name>substrate</name>
    </ligand>
</feature>
<dbReference type="EMBL" id="CP046051">
    <property type="protein sequence ID" value="QKN24466.1"/>
    <property type="molecule type" value="Genomic_DNA"/>
</dbReference>
<reference evidence="14 15" key="1">
    <citation type="submission" date="2019-11" db="EMBL/GenBank/DDBJ databases">
        <authorList>
            <person name="Ren C."/>
            <person name="Wang H."/>
            <person name="Xu Y."/>
        </authorList>
    </citation>
    <scope>NUCLEOTIDE SEQUENCE [LARGE SCALE GENOMIC DNA]</scope>
    <source>
        <strain evidence="14 15">LBM 19010</strain>
    </source>
</reference>
<accession>A0A859DRZ0</accession>
<evidence type="ECO:0000256" key="9">
    <source>
        <dbReference type="ARBA" id="ARBA00023002"/>
    </source>
</evidence>
<dbReference type="AlphaFoldDB" id="A0A859DRZ0"/>
<evidence type="ECO:0000256" key="7">
    <source>
        <dbReference type="ARBA" id="ARBA00022643"/>
    </source>
</evidence>
<evidence type="ECO:0000259" key="13">
    <source>
        <dbReference type="Pfam" id="PF01180"/>
    </source>
</evidence>
<dbReference type="NCBIfam" id="NF005574">
    <property type="entry name" value="PRK07259.1"/>
    <property type="match status" value="1"/>
</dbReference>
<protein>
    <recommendedName>
        <fullName evidence="12">Dihydroorotate dehydrogenase</fullName>
        <shortName evidence="12">DHOD</shortName>
        <shortName evidence="12">DHODase</shortName>
        <shortName evidence="12">DHOdehase</shortName>
        <ecNumber evidence="12">1.3.-.-</ecNumber>
    </recommendedName>
</protein>
<feature type="domain" description="Dihydroorotate dehydrogenase catalytic" evidence="13">
    <location>
        <begin position="5"/>
        <end position="285"/>
    </location>
</feature>
<dbReference type="NCBIfam" id="TIGR01037">
    <property type="entry name" value="pyrD_sub1_fam"/>
    <property type="match status" value="1"/>
</dbReference>
<comment type="similarity">
    <text evidence="4 12">Belongs to the dihydroorotate dehydrogenase family. Type 1 subfamily.</text>
</comment>
<dbReference type="InterPro" id="IPR024920">
    <property type="entry name" value="Dihydroorotate_DH_1"/>
</dbReference>
<evidence type="ECO:0000313" key="14">
    <source>
        <dbReference type="EMBL" id="QKN24466.1"/>
    </source>
</evidence>
<feature type="binding site" evidence="12">
    <location>
        <begin position="242"/>
        <end position="243"/>
    </location>
    <ligand>
        <name>FMN</name>
        <dbReference type="ChEBI" id="CHEBI:58210"/>
    </ligand>
</feature>
<keyword evidence="7 12" id="KW-0288">FMN</keyword>
<feature type="binding site" evidence="12">
    <location>
        <position position="21"/>
    </location>
    <ligand>
        <name>FMN</name>
        <dbReference type="ChEBI" id="CHEBI:58210"/>
    </ligand>
</feature>
<name>A0A859DRZ0_9FIRM</name>
<dbReference type="Proteomes" id="UP000501316">
    <property type="component" value="Chromosome"/>
</dbReference>
<dbReference type="InterPro" id="IPR005720">
    <property type="entry name" value="Dihydroorotate_DH_cat"/>
</dbReference>
<evidence type="ECO:0000256" key="3">
    <source>
        <dbReference type="ARBA" id="ARBA00004715"/>
    </source>
</evidence>
<dbReference type="GO" id="GO:0004589">
    <property type="term" value="F:dihydroorotate dehydrogenase (NAD+) activity"/>
    <property type="evidence" value="ECO:0007669"/>
    <property type="project" value="UniProtKB-EC"/>
</dbReference>